<accession>A0A1H0DQR9</accession>
<dbReference type="Gene3D" id="1.10.150.690">
    <property type="entry name" value="DUF2063"/>
    <property type="match status" value="1"/>
</dbReference>
<evidence type="ECO:0000313" key="2">
    <source>
        <dbReference type="EMBL" id="SDN72587.1"/>
    </source>
</evidence>
<dbReference type="EMBL" id="LT629705">
    <property type="protein sequence ID" value="SDN72587.1"/>
    <property type="molecule type" value="Genomic_DNA"/>
</dbReference>
<dbReference type="RefSeq" id="WP_090177709.1">
    <property type="nucleotide sequence ID" value="NZ_LT629705.1"/>
</dbReference>
<proteinExistence type="predicted"/>
<evidence type="ECO:0000259" key="1">
    <source>
        <dbReference type="Pfam" id="PF09836"/>
    </source>
</evidence>
<dbReference type="OrthoDB" id="343356at2"/>
<sequence>MRLIDWQLAFESYLLGEQQSAACSALSSRLIGGPTLDVNTGLAIYHNAYQARLLEVLRGDFPVIWHWLGDVEFEQLAATYIRQSPSVHFSLRWLGEGFEHFIRQHLMPEQSAALAELAALEWAFTLAFDAPECKPLTLQDMALLPPQDWPTLQVSLSTTVQWRECAYNSVALWRSVKDETGFPGSAALKTPNVVVIWRNELVCHYRSLEFDEARALKGMFQDCWNFAELCSDLAVSYGEGAPLQAVTWLKQWIHDGWLKRRES</sequence>
<evidence type="ECO:0000313" key="3">
    <source>
        <dbReference type="Proteomes" id="UP000198827"/>
    </source>
</evidence>
<feature type="domain" description="Putative DNA-binding" evidence="1">
    <location>
        <begin position="6"/>
        <end position="102"/>
    </location>
</feature>
<gene>
    <name evidence="2" type="ORF">SAMN04489798_1016</name>
</gene>
<organism evidence="2 3">
    <name type="scientific">Pseudomonas arsenicoxydans</name>
    <dbReference type="NCBI Taxonomy" id="702115"/>
    <lineage>
        <taxon>Bacteria</taxon>
        <taxon>Pseudomonadati</taxon>
        <taxon>Pseudomonadota</taxon>
        <taxon>Gammaproteobacteria</taxon>
        <taxon>Pseudomonadales</taxon>
        <taxon>Pseudomonadaceae</taxon>
        <taxon>Pseudomonas</taxon>
    </lineage>
</organism>
<dbReference type="Proteomes" id="UP000198827">
    <property type="component" value="Chromosome I"/>
</dbReference>
<protein>
    <submittedName>
        <fullName evidence="2">Putative DNA-binding domain-containing protein</fullName>
    </submittedName>
</protein>
<dbReference type="Pfam" id="PF09836">
    <property type="entry name" value="DUF2063"/>
    <property type="match status" value="1"/>
</dbReference>
<name>A0A1H0DQR9_9PSED</name>
<dbReference type="AlphaFoldDB" id="A0A1H0DQR9"/>
<dbReference type="InterPro" id="IPR018640">
    <property type="entry name" value="DUF2063"/>
</dbReference>
<dbReference type="GO" id="GO:0003677">
    <property type="term" value="F:DNA binding"/>
    <property type="evidence" value="ECO:0007669"/>
    <property type="project" value="UniProtKB-KW"/>
</dbReference>
<keyword evidence="2" id="KW-0238">DNA-binding</keyword>
<reference evidence="2 3" key="1">
    <citation type="submission" date="2016-10" db="EMBL/GenBank/DDBJ databases">
        <authorList>
            <person name="de Groot N.N."/>
        </authorList>
    </citation>
    <scope>NUCLEOTIDE SEQUENCE [LARGE SCALE GENOMIC DNA]</scope>
    <source>
        <strain evidence="2 3">CECT 7543</strain>
    </source>
</reference>
<dbReference type="InterPro" id="IPR044922">
    <property type="entry name" value="DUF2063_N_sf"/>
</dbReference>